<keyword evidence="1" id="KW-0812">Transmembrane</keyword>
<gene>
    <name evidence="2" type="ORF">IX38_15375</name>
</gene>
<feature type="transmembrane region" description="Helical" evidence="1">
    <location>
        <begin position="107"/>
        <end position="127"/>
    </location>
</feature>
<dbReference type="eggNOG" id="COG0681">
    <property type="taxonomic scope" value="Bacteria"/>
</dbReference>
<feature type="transmembrane region" description="Helical" evidence="1">
    <location>
        <begin position="77"/>
        <end position="95"/>
    </location>
</feature>
<sequence length="141" mass="16061">MLTLLQTDPYNGVDAMSGAAAAGLGMGTMIFSLLIYVFYGYCMYKIFQKAGREDAWAGFVPFYNIIVLLDIVKKPIWWIVLFFVPFVNLYASWVVNDRLAKAFGKETPVYTILLFFFGFIFVPVLAFSSDKYDSNRIPNDQ</sequence>
<evidence type="ECO:0000313" key="2">
    <source>
        <dbReference type="EMBL" id="KFF01876.1"/>
    </source>
</evidence>
<keyword evidence="1" id="KW-1133">Transmembrane helix</keyword>
<proteinExistence type="predicted"/>
<accession>A0A085ZBR2</accession>
<feature type="transmembrane region" description="Helical" evidence="1">
    <location>
        <begin position="20"/>
        <end position="42"/>
    </location>
</feature>
<organism evidence="2 3">
    <name type="scientific">Chryseobacterium luteum</name>
    <dbReference type="NCBI Taxonomy" id="421531"/>
    <lineage>
        <taxon>Bacteria</taxon>
        <taxon>Pseudomonadati</taxon>
        <taxon>Bacteroidota</taxon>
        <taxon>Flavobacteriia</taxon>
        <taxon>Flavobacteriales</taxon>
        <taxon>Weeksellaceae</taxon>
        <taxon>Chryseobacterium group</taxon>
        <taxon>Chryseobacterium</taxon>
    </lineage>
</organism>
<evidence type="ECO:0008006" key="4">
    <source>
        <dbReference type="Google" id="ProtNLM"/>
    </source>
</evidence>
<name>A0A085ZBR2_9FLAO</name>
<dbReference type="AlphaFoldDB" id="A0A085ZBR2"/>
<dbReference type="EMBL" id="JPRO01000014">
    <property type="protein sequence ID" value="KFF01876.1"/>
    <property type="molecule type" value="Genomic_DNA"/>
</dbReference>
<keyword evidence="3" id="KW-1185">Reference proteome</keyword>
<dbReference type="RefSeq" id="WP_034706195.1">
    <property type="nucleotide sequence ID" value="NZ_JPRO01000014.1"/>
</dbReference>
<dbReference type="InterPro" id="IPR043739">
    <property type="entry name" value="DUF5684"/>
</dbReference>
<dbReference type="STRING" id="421531.IX38_15375"/>
<protein>
    <recommendedName>
        <fullName evidence="4">Signal peptidase I</fullName>
    </recommendedName>
</protein>
<comment type="caution">
    <text evidence="2">The sequence shown here is derived from an EMBL/GenBank/DDBJ whole genome shotgun (WGS) entry which is preliminary data.</text>
</comment>
<keyword evidence="1" id="KW-0472">Membrane</keyword>
<dbReference type="Pfam" id="PF18936">
    <property type="entry name" value="DUF5684"/>
    <property type="match status" value="1"/>
</dbReference>
<reference evidence="2 3" key="1">
    <citation type="submission" date="2014-07" db="EMBL/GenBank/DDBJ databases">
        <title>Genome of Chryseobacterium luteum DSM 18605.</title>
        <authorList>
            <person name="Stropko S.J."/>
            <person name="Pipes S.E."/>
            <person name="Newman J.D."/>
        </authorList>
    </citation>
    <scope>NUCLEOTIDE SEQUENCE [LARGE SCALE GENOMIC DNA]</scope>
    <source>
        <strain evidence="2 3">DSM 18605</strain>
    </source>
</reference>
<evidence type="ECO:0000256" key="1">
    <source>
        <dbReference type="SAM" id="Phobius"/>
    </source>
</evidence>
<feature type="transmembrane region" description="Helical" evidence="1">
    <location>
        <begin position="54"/>
        <end position="71"/>
    </location>
</feature>
<dbReference type="Proteomes" id="UP000028703">
    <property type="component" value="Unassembled WGS sequence"/>
</dbReference>
<evidence type="ECO:0000313" key="3">
    <source>
        <dbReference type="Proteomes" id="UP000028703"/>
    </source>
</evidence>
<dbReference type="OrthoDB" id="2376202at2"/>